<evidence type="ECO:0008006" key="3">
    <source>
        <dbReference type="Google" id="ProtNLM"/>
    </source>
</evidence>
<accession>A0ABW1CUZ9</accession>
<evidence type="ECO:0000313" key="2">
    <source>
        <dbReference type="Proteomes" id="UP001596058"/>
    </source>
</evidence>
<keyword evidence="2" id="KW-1185">Reference proteome</keyword>
<protein>
    <recommendedName>
        <fullName evidence="3">SUKH-4 immunity protein of toxin-antitoxin system</fullName>
    </recommendedName>
</protein>
<reference evidence="2" key="1">
    <citation type="journal article" date="2019" name="Int. J. Syst. Evol. Microbiol.">
        <title>The Global Catalogue of Microorganisms (GCM) 10K type strain sequencing project: providing services to taxonomists for standard genome sequencing and annotation.</title>
        <authorList>
            <consortium name="The Broad Institute Genomics Platform"/>
            <consortium name="The Broad Institute Genome Sequencing Center for Infectious Disease"/>
            <person name="Wu L."/>
            <person name="Ma J."/>
        </authorList>
    </citation>
    <scope>NUCLEOTIDE SEQUENCE [LARGE SCALE GENOMIC DNA]</scope>
    <source>
        <strain evidence="2">CCUG 53903</strain>
    </source>
</reference>
<name>A0ABW1CUZ9_9ACTN</name>
<dbReference type="EMBL" id="JBHSPA010000047">
    <property type="protein sequence ID" value="MFC5829625.1"/>
    <property type="molecule type" value="Genomic_DNA"/>
</dbReference>
<sequence length="419" mass="45742">MRIEFRCPDRDLIEIVIDGVPLLELVRRAELPYARQEQLERAEEYAPEQAPLLAGDYSYFTRSQCGWPSRHYVGEPGEVAYNQDDDETMLLGCTCGVAECWALLAKIEVTGSAVRWSGFRNNVRDWDLSGLGPFVFSREQYEQALRTTARGTRRSAAPRTPEVVDDLRLVPVVDVFSGLVHHLTPDHAGPPADKTLWDAYWIERVTAAGLPAPMPDDSNWIRLSDFLTGPHLTTLVQATQDQATQDQATQDQATQDQATLGQDLDDVLDLDAVLDIDDDALESVGCLSGGFLLLTGGRTLVAPGCCSDLGDLENWRNAARHTGAAPYLVWVGHPWVHVAAAGDDLLLTGPTEGDPGPETARLSRRALARAVEVAAAEVRYFARPLHEACARVVGEDRASAVCTALLGGSWLRTGAAWSS</sequence>
<gene>
    <name evidence="1" type="ORF">ACFPZ3_37675</name>
</gene>
<proteinExistence type="predicted"/>
<dbReference type="Proteomes" id="UP001596058">
    <property type="component" value="Unassembled WGS sequence"/>
</dbReference>
<comment type="caution">
    <text evidence="1">The sequence shown here is derived from an EMBL/GenBank/DDBJ whole genome shotgun (WGS) entry which is preliminary data.</text>
</comment>
<evidence type="ECO:0000313" key="1">
    <source>
        <dbReference type="EMBL" id="MFC5829625.1"/>
    </source>
</evidence>
<dbReference type="RefSeq" id="WP_379519115.1">
    <property type="nucleotide sequence ID" value="NZ_JBHSPA010000047.1"/>
</dbReference>
<organism evidence="1 2">
    <name type="scientific">Nonomuraea insulae</name>
    <dbReference type="NCBI Taxonomy" id="1616787"/>
    <lineage>
        <taxon>Bacteria</taxon>
        <taxon>Bacillati</taxon>
        <taxon>Actinomycetota</taxon>
        <taxon>Actinomycetes</taxon>
        <taxon>Streptosporangiales</taxon>
        <taxon>Streptosporangiaceae</taxon>
        <taxon>Nonomuraea</taxon>
    </lineage>
</organism>